<dbReference type="RefSeq" id="WP_184387502.1">
    <property type="nucleotide sequence ID" value="NZ_BAAAJD010000173.1"/>
</dbReference>
<keyword evidence="3" id="KW-0805">Transcription regulation</keyword>
<dbReference type="InterPro" id="IPR036390">
    <property type="entry name" value="WH_DNA-bd_sf"/>
</dbReference>
<dbReference type="PANTHER" id="PTHR30363:SF4">
    <property type="entry name" value="GLYCEROL-3-PHOSPHATE REGULON REPRESSOR"/>
    <property type="match status" value="1"/>
</dbReference>
<keyword evidence="5" id="KW-0804">Transcription</keyword>
<comment type="function">
    <text evidence="6">Repressor of the lactose catabolism operon. Galactose-6-phosphate is the inducer.</text>
</comment>
<dbReference type="EMBL" id="JACHDB010000001">
    <property type="protein sequence ID" value="MBB5429977.1"/>
    <property type="molecule type" value="Genomic_DNA"/>
</dbReference>
<gene>
    <name evidence="8" type="ORF">HDA36_000061</name>
</gene>
<comment type="caution">
    <text evidence="8">The sequence shown here is derived from an EMBL/GenBank/DDBJ whole genome shotgun (WGS) entry which is preliminary data.</text>
</comment>
<evidence type="ECO:0000256" key="1">
    <source>
        <dbReference type="ARBA" id="ARBA00021390"/>
    </source>
</evidence>
<dbReference type="GO" id="GO:0003700">
    <property type="term" value="F:DNA-binding transcription factor activity"/>
    <property type="evidence" value="ECO:0007669"/>
    <property type="project" value="InterPro"/>
</dbReference>
<evidence type="ECO:0000256" key="6">
    <source>
        <dbReference type="ARBA" id="ARBA00024937"/>
    </source>
</evidence>
<dbReference type="InterPro" id="IPR018356">
    <property type="entry name" value="Tscrpt_reg_HTH_DeoR_CS"/>
</dbReference>
<dbReference type="Gene3D" id="1.10.10.10">
    <property type="entry name" value="Winged helix-like DNA-binding domain superfamily/Winged helix DNA-binding domain"/>
    <property type="match status" value="1"/>
</dbReference>
<dbReference type="SMART" id="SM01134">
    <property type="entry name" value="DeoRC"/>
    <property type="match status" value="1"/>
</dbReference>
<keyword evidence="9" id="KW-1185">Reference proteome</keyword>
<dbReference type="InterPro" id="IPR036388">
    <property type="entry name" value="WH-like_DNA-bd_sf"/>
</dbReference>
<dbReference type="Proteomes" id="UP000572635">
    <property type="component" value="Unassembled WGS sequence"/>
</dbReference>
<dbReference type="Pfam" id="PF00455">
    <property type="entry name" value="DeoRC"/>
    <property type="match status" value="1"/>
</dbReference>
<evidence type="ECO:0000313" key="9">
    <source>
        <dbReference type="Proteomes" id="UP000572635"/>
    </source>
</evidence>
<dbReference type="InterPro" id="IPR014036">
    <property type="entry name" value="DeoR-like_C"/>
</dbReference>
<dbReference type="SUPFAM" id="SSF46785">
    <property type="entry name" value="Winged helix' DNA-binding domain"/>
    <property type="match status" value="1"/>
</dbReference>
<accession>A0A7W8QGE1</accession>
<dbReference type="AlphaFoldDB" id="A0A7W8QGE1"/>
<evidence type="ECO:0000256" key="5">
    <source>
        <dbReference type="ARBA" id="ARBA00023163"/>
    </source>
</evidence>
<name>A0A7W8QGE1_9ACTN</name>
<feature type="domain" description="HTH deoR-type" evidence="7">
    <location>
        <begin position="13"/>
        <end position="68"/>
    </location>
</feature>
<evidence type="ECO:0000256" key="3">
    <source>
        <dbReference type="ARBA" id="ARBA00023015"/>
    </source>
</evidence>
<protein>
    <recommendedName>
        <fullName evidence="1">Lactose phosphotransferase system repressor</fullName>
    </recommendedName>
</protein>
<dbReference type="InterPro" id="IPR037171">
    <property type="entry name" value="NagB/RpiA_transferase-like"/>
</dbReference>
<dbReference type="PROSITE" id="PS00894">
    <property type="entry name" value="HTH_DEOR_1"/>
    <property type="match status" value="1"/>
</dbReference>
<dbReference type="InterPro" id="IPR001034">
    <property type="entry name" value="DeoR_HTH"/>
</dbReference>
<organism evidence="8 9">
    <name type="scientific">Nocardiopsis composta</name>
    <dbReference type="NCBI Taxonomy" id="157465"/>
    <lineage>
        <taxon>Bacteria</taxon>
        <taxon>Bacillati</taxon>
        <taxon>Actinomycetota</taxon>
        <taxon>Actinomycetes</taxon>
        <taxon>Streptosporangiales</taxon>
        <taxon>Nocardiopsidaceae</taxon>
        <taxon>Nocardiopsis</taxon>
    </lineage>
</organism>
<keyword evidence="2" id="KW-0678">Repressor</keyword>
<evidence type="ECO:0000256" key="4">
    <source>
        <dbReference type="ARBA" id="ARBA00023125"/>
    </source>
</evidence>
<proteinExistence type="predicted"/>
<dbReference type="GO" id="GO:0003677">
    <property type="term" value="F:DNA binding"/>
    <property type="evidence" value="ECO:0007669"/>
    <property type="project" value="UniProtKB-KW"/>
</dbReference>
<dbReference type="SMART" id="SM00420">
    <property type="entry name" value="HTH_DEOR"/>
    <property type="match status" value="1"/>
</dbReference>
<dbReference type="InterPro" id="IPR050313">
    <property type="entry name" value="Carb_Metab_HTH_regulators"/>
</dbReference>
<dbReference type="SUPFAM" id="SSF100950">
    <property type="entry name" value="NagB/RpiA/CoA transferase-like"/>
    <property type="match status" value="1"/>
</dbReference>
<dbReference type="PANTHER" id="PTHR30363">
    <property type="entry name" value="HTH-TYPE TRANSCRIPTIONAL REGULATOR SRLR-RELATED"/>
    <property type="match status" value="1"/>
</dbReference>
<evidence type="ECO:0000256" key="2">
    <source>
        <dbReference type="ARBA" id="ARBA00022491"/>
    </source>
</evidence>
<keyword evidence="4" id="KW-0238">DNA-binding</keyword>
<dbReference type="PRINTS" id="PR00037">
    <property type="entry name" value="HTHLACR"/>
</dbReference>
<sequence length="263" mass="28827">MSKETHGGSTRSRTIRQQRITDYVISRGSASAAELVELTGVSLMTVHRDLDELARRGLLRKFRGGVSALPSTVFESNEEYRRGAHVEAKAAIARRAVEHVEPGMSVLLDDSTSALEVARLLPDVGPLTVATNYLGAIEVLKRADEIRLICIGGDYSGTHDSFIGMACIEAVERLTVDAAFVSTSSMTPGMTFHQEPEIVMVKRAMLASARSKVLLMDSSKMPRPALHRLCPLSDYDRLIVDADTPAELVEEARQHVRTEVAPW</sequence>
<reference evidence="8 9" key="1">
    <citation type="submission" date="2020-08" db="EMBL/GenBank/DDBJ databases">
        <title>Sequencing the genomes of 1000 actinobacteria strains.</title>
        <authorList>
            <person name="Klenk H.-P."/>
        </authorList>
    </citation>
    <scope>NUCLEOTIDE SEQUENCE [LARGE SCALE GENOMIC DNA]</scope>
    <source>
        <strain evidence="8 9">DSM 44551</strain>
    </source>
</reference>
<evidence type="ECO:0000259" key="7">
    <source>
        <dbReference type="PROSITE" id="PS51000"/>
    </source>
</evidence>
<dbReference type="Pfam" id="PF08220">
    <property type="entry name" value="HTH_DeoR"/>
    <property type="match status" value="1"/>
</dbReference>
<evidence type="ECO:0000313" key="8">
    <source>
        <dbReference type="EMBL" id="MBB5429977.1"/>
    </source>
</evidence>
<dbReference type="PROSITE" id="PS51000">
    <property type="entry name" value="HTH_DEOR_2"/>
    <property type="match status" value="1"/>
</dbReference>